<dbReference type="AlphaFoldDB" id="A0A1B0D3K4"/>
<dbReference type="EnsemblMetazoa" id="PPAI001927-RA">
    <property type="protein sequence ID" value="PPAI001927-PA"/>
    <property type="gene ID" value="PPAI001927"/>
</dbReference>
<evidence type="ECO:0000313" key="2">
    <source>
        <dbReference type="Proteomes" id="UP000092462"/>
    </source>
</evidence>
<name>A0A1B0D3K4_PHLPP</name>
<evidence type="ECO:0000313" key="1">
    <source>
        <dbReference type="EnsemblMetazoa" id="PPAI001927-PA"/>
    </source>
</evidence>
<dbReference type="EMBL" id="AJVK01002937">
    <property type="status" value="NOT_ANNOTATED_CDS"/>
    <property type="molecule type" value="Genomic_DNA"/>
</dbReference>
<dbReference type="PANTHER" id="PTHR47890">
    <property type="entry name" value="LD24308P"/>
    <property type="match status" value="1"/>
</dbReference>
<dbReference type="Pfam" id="PF16061">
    <property type="entry name" value="DUF4803"/>
    <property type="match status" value="1"/>
</dbReference>
<protein>
    <submittedName>
        <fullName evidence="1">Uncharacterized protein</fullName>
    </submittedName>
</protein>
<dbReference type="EMBL" id="AJVK01002936">
    <property type="status" value="NOT_ANNOTATED_CDS"/>
    <property type="molecule type" value="Genomic_DNA"/>
</dbReference>
<keyword evidence="2" id="KW-1185">Reference proteome</keyword>
<dbReference type="InterPro" id="IPR032062">
    <property type="entry name" value="DUF4803"/>
</dbReference>
<dbReference type="VEuPathDB" id="VectorBase:PPAI001927"/>
<dbReference type="PANTHER" id="PTHR47890:SF1">
    <property type="entry name" value="LD24308P"/>
    <property type="match status" value="1"/>
</dbReference>
<sequence length="635" mass="73715">MRWINICTVFAIIVGLSGVLGGKGCTVIDKLREYYLTIEDESWKIVNRGSGIYHPDKILHPIYKMYRMFALQNITQAMEDYELVSLDRIYEWKLLERDLMSVNNLFTVFRQELEKPLQNVGNFDELSATDFADTVFKDKHWPVPETFDQIENIMVNQGLYYKAMVEVKDQVCSSQKAAQQVIYQMYTAISLTELKGYAMMQFSWMLLKTFGKGNYTQEPQLMRQRFENRTEKTQELVKRVMERSDREVWRCDPEVHVEGETYEQFTRLLQGYIENEVDMNTDGTCKENCAAYTFTQSHGCFKDLYCAQQPQCKGRIINCTYVDSDMWICPSKLHTNRRYEYIKYENGRVLGEESTCARGTTKVDSWWRWLFWHCSYCFCLCDEQGYKSDRYFNLRETVSDVAENKVVTGVRFRKVNRIMHLQIQQGELLPRGIINGSTVNWKPINSYRLLDAGLKNGVDYHTMEWNKRAIDLDTLQAKPGHVVTAVKLRNIGPRVNLEIRVNEFNFETGKVDTIGIWISNDNTEVSAEKRTQIFLRQPNVPTRAKARSQVDSKSNQFIEFTHTDMDADAAQTTVPFMDAQDVVSEPPVPLSGVGIYHKGLPLYGGFVAPKIIVYNMAQHVYTPKPGQEDLWDTYG</sequence>
<proteinExistence type="predicted"/>
<accession>A0A1B0D3K4</accession>
<dbReference type="VEuPathDB" id="VectorBase:PPAPM1_008941"/>
<dbReference type="Proteomes" id="UP000092462">
    <property type="component" value="Unassembled WGS sequence"/>
</dbReference>
<reference evidence="1" key="1">
    <citation type="submission" date="2022-08" db="UniProtKB">
        <authorList>
            <consortium name="EnsemblMetazoa"/>
        </authorList>
    </citation>
    <scope>IDENTIFICATION</scope>
    <source>
        <strain evidence="1">Israel</strain>
    </source>
</reference>
<organism evidence="1 2">
    <name type="scientific">Phlebotomus papatasi</name>
    <name type="common">Sandfly</name>
    <dbReference type="NCBI Taxonomy" id="29031"/>
    <lineage>
        <taxon>Eukaryota</taxon>
        <taxon>Metazoa</taxon>
        <taxon>Ecdysozoa</taxon>
        <taxon>Arthropoda</taxon>
        <taxon>Hexapoda</taxon>
        <taxon>Insecta</taxon>
        <taxon>Pterygota</taxon>
        <taxon>Neoptera</taxon>
        <taxon>Endopterygota</taxon>
        <taxon>Diptera</taxon>
        <taxon>Nematocera</taxon>
        <taxon>Psychodoidea</taxon>
        <taxon>Psychodidae</taxon>
        <taxon>Phlebotomus</taxon>
        <taxon>Phlebotomus</taxon>
    </lineage>
</organism>